<accession>A0A5D3YK90</accession>
<feature type="repeat" description="TPR" evidence="1">
    <location>
        <begin position="493"/>
        <end position="526"/>
    </location>
</feature>
<dbReference type="Pfam" id="PF12895">
    <property type="entry name" value="ANAPC3"/>
    <property type="match status" value="1"/>
</dbReference>
<gene>
    <name evidence="2" type="ORF">LX73_1078</name>
</gene>
<dbReference type="InterPro" id="IPR019734">
    <property type="entry name" value="TPR_rpt"/>
</dbReference>
<name>A0A5D3YK90_9BACT</name>
<feature type="repeat" description="TPR" evidence="1">
    <location>
        <begin position="106"/>
        <end position="139"/>
    </location>
</feature>
<feature type="repeat" description="TPR" evidence="1">
    <location>
        <begin position="38"/>
        <end position="71"/>
    </location>
</feature>
<feature type="repeat" description="TPR" evidence="1">
    <location>
        <begin position="72"/>
        <end position="105"/>
    </location>
</feature>
<feature type="repeat" description="TPR" evidence="1">
    <location>
        <begin position="527"/>
        <end position="560"/>
    </location>
</feature>
<dbReference type="EMBL" id="VNHY01000002">
    <property type="protein sequence ID" value="TYP93376.1"/>
    <property type="molecule type" value="Genomic_DNA"/>
</dbReference>
<evidence type="ECO:0000256" key="1">
    <source>
        <dbReference type="PROSITE-ProRule" id="PRU00339"/>
    </source>
</evidence>
<feature type="repeat" description="TPR" evidence="1">
    <location>
        <begin position="424"/>
        <end position="457"/>
    </location>
</feature>
<proteinExistence type="predicted"/>
<dbReference type="SMART" id="SM00028">
    <property type="entry name" value="TPR"/>
    <property type="match status" value="11"/>
</dbReference>
<evidence type="ECO:0000313" key="3">
    <source>
        <dbReference type="Proteomes" id="UP000324595"/>
    </source>
</evidence>
<protein>
    <submittedName>
        <fullName evidence="2">Tetratricopeptide repeat-containing protein</fullName>
    </submittedName>
</protein>
<dbReference type="Pfam" id="PF13176">
    <property type="entry name" value="TPR_7"/>
    <property type="match status" value="1"/>
</dbReference>
<keyword evidence="1" id="KW-0802">TPR repeat</keyword>
<comment type="caution">
    <text evidence="2">The sequence shown here is derived from an EMBL/GenBank/DDBJ whole genome shotgun (WGS) entry which is preliminary data.</text>
</comment>
<dbReference type="SUPFAM" id="SSF48452">
    <property type="entry name" value="TPR-like"/>
    <property type="match status" value="2"/>
</dbReference>
<dbReference type="InterPro" id="IPR011990">
    <property type="entry name" value="TPR-like_helical_dom_sf"/>
</dbReference>
<reference evidence="2 3" key="1">
    <citation type="submission" date="2019-07" db="EMBL/GenBank/DDBJ databases">
        <title>Genomic Encyclopedia of Archaeal and Bacterial Type Strains, Phase II (KMG-II): from individual species to whole genera.</title>
        <authorList>
            <person name="Goeker M."/>
        </authorList>
    </citation>
    <scope>NUCLEOTIDE SEQUENCE [LARGE SCALE GENOMIC DNA]</scope>
    <source>
        <strain evidence="2 3">DSM 21935</strain>
    </source>
</reference>
<evidence type="ECO:0000313" key="2">
    <source>
        <dbReference type="EMBL" id="TYP93376.1"/>
    </source>
</evidence>
<dbReference type="PROSITE" id="PS50005">
    <property type="entry name" value="TPR"/>
    <property type="match status" value="6"/>
</dbReference>
<dbReference type="Gene3D" id="1.25.40.10">
    <property type="entry name" value="Tetratricopeptide repeat domain"/>
    <property type="match status" value="3"/>
</dbReference>
<organism evidence="2 3">
    <name type="scientific">Fodinibius salinus</name>
    <dbReference type="NCBI Taxonomy" id="860790"/>
    <lineage>
        <taxon>Bacteria</taxon>
        <taxon>Pseudomonadati</taxon>
        <taxon>Balneolota</taxon>
        <taxon>Balneolia</taxon>
        <taxon>Balneolales</taxon>
        <taxon>Balneolaceae</taxon>
        <taxon>Fodinibius</taxon>
    </lineage>
</organism>
<dbReference type="Proteomes" id="UP000324595">
    <property type="component" value="Unassembled WGS sequence"/>
</dbReference>
<dbReference type="Pfam" id="PF13432">
    <property type="entry name" value="TPR_16"/>
    <property type="match status" value="1"/>
</dbReference>
<dbReference type="OrthoDB" id="9814220at2"/>
<dbReference type="PANTHER" id="PTHR12558:SF13">
    <property type="entry name" value="CELL DIVISION CYCLE PROTEIN 27 HOMOLOG"/>
    <property type="match status" value="1"/>
</dbReference>
<dbReference type="AlphaFoldDB" id="A0A5D3YK90"/>
<keyword evidence="3" id="KW-1185">Reference proteome</keyword>
<dbReference type="PANTHER" id="PTHR12558">
    <property type="entry name" value="CELL DIVISION CYCLE 16,23,27"/>
    <property type="match status" value="1"/>
</dbReference>
<dbReference type="Pfam" id="PF14559">
    <property type="entry name" value="TPR_19"/>
    <property type="match status" value="1"/>
</dbReference>
<dbReference type="RefSeq" id="WP_148898449.1">
    <property type="nucleotide sequence ID" value="NZ_VNHY01000002.1"/>
</dbReference>
<sequence length="573" mass="65689">MKITGITYRLSMLVLLFLIAGDIGLLVAQNSQHNEEQAKAIYINGIAAFEQEDYQQALTLLRSAYKTLPEHAGINFALADTYLRNNDLGNAEYYANKAVSLDPQNLWYRLKLAKIYQANGKTDDAIESLNTALQKHPNNTKLLRRLAEYYRQDNKLEKANTLYNRLLYLQGERISLRIQRLRNFNRLEMRDSSLAELQKIRALDPQNPSILRLISEQYMKMNNIDEARRVLLNARQQNLLTNSKSTMLLADIYMQQAQWDSAGTLLNTVMDDTSIAVREKLKVGRQLYQKAIRDSNNTELQTAAQSVIQQLMQNEQSSSNVQSLAADFFVETNQPDLALQALKRTNELNPFNDTAWKKRLKILFSSGKVEETIAVGEKAAEHIPQNPVILYFLGNAQRSAGQYGQAITNLKEATLLPARTPLKTNILSALADSYAAQENWNKAFQRYEEALRHDPQNAVVLNNYAYYLSKQKQKLQKAEEMAKKAFELDPDNPSYLHTLGWVKFQKQEYQKAKQLIRSSLEARPENAEAMEHLGDTLFKLRQDQQAVKWWKKALEEDPARTHLKEKISANRDS</sequence>